<comment type="subcellular location">
    <subcellularLocation>
        <location evidence="1">Cell membrane</location>
        <topology evidence="1">Multi-pass membrane protein</topology>
    </subcellularLocation>
</comment>
<keyword evidence="4" id="KW-1003">Cell membrane</keyword>
<evidence type="ECO:0000313" key="11">
    <source>
        <dbReference type="EMBL" id="PHK96358.1"/>
    </source>
</evidence>
<feature type="transmembrane region" description="Helical" evidence="8">
    <location>
        <begin position="321"/>
        <end position="347"/>
    </location>
</feature>
<evidence type="ECO:0000256" key="2">
    <source>
        <dbReference type="ARBA" id="ARBA00005236"/>
    </source>
</evidence>
<dbReference type="InterPro" id="IPR051447">
    <property type="entry name" value="Lipoprotein-release_system"/>
</dbReference>
<dbReference type="GO" id="GO:0044874">
    <property type="term" value="P:lipoprotein localization to outer membrane"/>
    <property type="evidence" value="ECO:0007669"/>
    <property type="project" value="TreeGrafter"/>
</dbReference>
<dbReference type="InterPro" id="IPR025857">
    <property type="entry name" value="MacB_PCD"/>
</dbReference>
<feature type="transmembrane region" description="Helical" evidence="8">
    <location>
        <begin position="277"/>
        <end position="301"/>
    </location>
</feature>
<reference evidence="11 12" key="1">
    <citation type="submission" date="2017-10" db="EMBL/GenBank/DDBJ databases">
        <authorList>
            <person name="Banno H."/>
            <person name="Chua N.-H."/>
        </authorList>
    </citation>
    <scope>NUCLEOTIDE SEQUENCE [LARGE SCALE GENOMIC DNA]</scope>
    <source>
        <strain evidence="11 12">YW11</strain>
    </source>
</reference>
<dbReference type="Pfam" id="PF02687">
    <property type="entry name" value="FtsX"/>
    <property type="match status" value="1"/>
</dbReference>
<dbReference type="NCBIfam" id="TIGR02212">
    <property type="entry name" value="lolCE"/>
    <property type="match status" value="1"/>
</dbReference>
<keyword evidence="7 8" id="KW-0472">Membrane</keyword>
<dbReference type="GO" id="GO:0098797">
    <property type="term" value="C:plasma membrane protein complex"/>
    <property type="evidence" value="ECO:0007669"/>
    <property type="project" value="TreeGrafter"/>
</dbReference>
<dbReference type="GO" id="GO:0042953">
    <property type="term" value="P:lipoprotein transport"/>
    <property type="evidence" value="ECO:0007669"/>
    <property type="project" value="InterPro"/>
</dbReference>
<dbReference type="PANTHER" id="PTHR30489:SF0">
    <property type="entry name" value="LIPOPROTEIN-RELEASING SYSTEM TRANSMEMBRANE PROTEIN LOLE"/>
    <property type="match status" value="1"/>
</dbReference>
<name>A0A2C7A8B7_9PROT</name>
<gene>
    <name evidence="11" type="ORF">CR162_03210</name>
</gene>
<evidence type="ECO:0000259" key="9">
    <source>
        <dbReference type="Pfam" id="PF02687"/>
    </source>
</evidence>
<evidence type="ECO:0000256" key="8">
    <source>
        <dbReference type="SAM" id="Phobius"/>
    </source>
</evidence>
<dbReference type="EMBL" id="PDNU01000003">
    <property type="protein sequence ID" value="PHK96358.1"/>
    <property type="molecule type" value="Genomic_DNA"/>
</dbReference>
<dbReference type="InterPro" id="IPR011925">
    <property type="entry name" value="LolCE_TM"/>
</dbReference>
<dbReference type="PANTHER" id="PTHR30489">
    <property type="entry name" value="LIPOPROTEIN-RELEASING SYSTEM TRANSMEMBRANE PROTEIN LOLE"/>
    <property type="match status" value="1"/>
</dbReference>
<dbReference type="SUPFAM" id="SSF50692">
    <property type="entry name" value="ADC-like"/>
    <property type="match status" value="1"/>
</dbReference>
<evidence type="ECO:0000256" key="1">
    <source>
        <dbReference type="ARBA" id="ARBA00004651"/>
    </source>
</evidence>
<keyword evidence="6 8" id="KW-1133">Transmembrane helix</keyword>
<dbReference type="RefSeq" id="WP_099094088.1">
    <property type="nucleotide sequence ID" value="NZ_PDNU01000003.1"/>
</dbReference>
<sequence>MFGAFERKVAFRYLRARKGERFVSVIAGFSLVGIALGVATLIIVMSVMNGFRQELLGRILGLNGHLGIHAASGGPGGGLRDYDDIAERVRRLAGVASATPIVEGQVLLTSEAGGATGGLARGIRPEDLRARPLLAGNIRAGTLDAFQGEDAILIGTRLAQKLGVRLGDKVTLVSPQGRATVIGTVPRLRAYTVVAMFEAGMNEYDSSYVFLPLPAAQIYFQMRDAASQIEVFVHDPDNVRAVSREIAQALSPTPVRVLDWQAANSSFFAAVQVERNVMFLILTLIIIVAAFNIVSSLIMLVKDKGRDIAILRTMGATSGAVMRIFLLCGTSIGVLGTAIGFALGLVFCLNIEHIRQFLQSLTGTQLFSPEVYFLTRLPAVVDPGEVTQVVLMGLGLSLLATLYPSWRAARTDPVEALRNE</sequence>
<evidence type="ECO:0000256" key="6">
    <source>
        <dbReference type="ARBA" id="ARBA00022989"/>
    </source>
</evidence>
<protein>
    <submittedName>
        <fullName evidence="11">Lipoprotein-releasing system transmembrane subunit LolC</fullName>
    </submittedName>
</protein>
<dbReference type="AlphaFoldDB" id="A0A2C7A8B7"/>
<evidence type="ECO:0000256" key="7">
    <source>
        <dbReference type="ARBA" id="ARBA00023136"/>
    </source>
</evidence>
<feature type="transmembrane region" description="Helical" evidence="8">
    <location>
        <begin position="21"/>
        <end position="48"/>
    </location>
</feature>
<evidence type="ECO:0000313" key="12">
    <source>
        <dbReference type="Proteomes" id="UP000223527"/>
    </source>
</evidence>
<organism evidence="11 12">
    <name type="scientific">Teichococcus rhizosphaerae</name>
    <dbReference type="NCBI Taxonomy" id="1335062"/>
    <lineage>
        <taxon>Bacteria</taxon>
        <taxon>Pseudomonadati</taxon>
        <taxon>Pseudomonadota</taxon>
        <taxon>Alphaproteobacteria</taxon>
        <taxon>Acetobacterales</taxon>
        <taxon>Roseomonadaceae</taxon>
        <taxon>Roseomonas</taxon>
    </lineage>
</organism>
<dbReference type="InterPro" id="IPR009010">
    <property type="entry name" value="Asp_de-COase-like_dom_sf"/>
</dbReference>
<comment type="similarity">
    <text evidence="2">Belongs to the ABC-4 integral membrane protein family. LolC/E subfamily.</text>
</comment>
<keyword evidence="3" id="KW-0813">Transport</keyword>
<dbReference type="Pfam" id="PF12704">
    <property type="entry name" value="MacB_PCD"/>
    <property type="match status" value="1"/>
</dbReference>
<evidence type="ECO:0000256" key="4">
    <source>
        <dbReference type="ARBA" id="ARBA00022475"/>
    </source>
</evidence>
<keyword evidence="11" id="KW-0449">Lipoprotein</keyword>
<feature type="domain" description="ABC3 transporter permease C-terminal" evidence="9">
    <location>
        <begin position="280"/>
        <end position="413"/>
    </location>
</feature>
<evidence type="ECO:0000256" key="5">
    <source>
        <dbReference type="ARBA" id="ARBA00022692"/>
    </source>
</evidence>
<accession>A0A2C7A8B7</accession>
<evidence type="ECO:0000259" key="10">
    <source>
        <dbReference type="Pfam" id="PF12704"/>
    </source>
</evidence>
<dbReference type="OrthoDB" id="9808461at2"/>
<keyword evidence="5 8" id="KW-0812">Transmembrane</keyword>
<keyword evidence="12" id="KW-1185">Reference proteome</keyword>
<proteinExistence type="inferred from homology"/>
<dbReference type="Proteomes" id="UP000223527">
    <property type="component" value="Unassembled WGS sequence"/>
</dbReference>
<dbReference type="InterPro" id="IPR003838">
    <property type="entry name" value="ABC3_permease_C"/>
</dbReference>
<feature type="domain" description="MacB-like periplasmic core" evidence="10">
    <location>
        <begin position="30"/>
        <end position="248"/>
    </location>
</feature>
<comment type="caution">
    <text evidence="11">The sequence shown here is derived from an EMBL/GenBank/DDBJ whole genome shotgun (WGS) entry which is preliminary data.</text>
</comment>
<evidence type="ECO:0000256" key="3">
    <source>
        <dbReference type="ARBA" id="ARBA00022448"/>
    </source>
</evidence>